<keyword evidence="1" id="KW-0472">Membrane</keyword>
<comment type="caution">
    <text evidence="2">The sequence shown here is derived from an EMBL/GenBank/DDBJ whole genome shotgun (WGS) entry which is preliminary data.</text>
</comment>
<keyword evidence="3" id="KW-1185">Reference proteome</keyword>
<proteinExistence type="predicted"/>
<accession>A0A822ZFS8</accession>
<gene>
    <name evidence="2" type="ORF">HUJ06_016209</name>
</gene>
<name>A0A822ZFS8_NELNU</name>
<feature type="transmembrane region" description="Helical" evidence="1">
    <location>
        <begin position="28"/>
        <end position="48"/>
    </location>
</feature>
<keyword evidence="1" id="KW-1133">Transmembrane helix</keyword>
<protein>
    <submittedName>
        <fullName evidence="2">Uncharacterized protein</fullName>
    </submittedName>
</protein>
<dbReference type="Proteomes" id="UP000607653">
    <property type="component" value="Unassembled WGS sequence"/>
</dbReference>
<dbReference type="EMBL" id="DUZY01000005">
    <property type="protein sequence ID" value="DAD41886.1"/>
    <property type="molecule type" value="Genomic_DNA"/>
</dbReference>
<feature type="transmembrane region" description="Helical" evidence="1">
    <location>
        <begin position="60"/>
        <end position="80"/>
    </location>
</feature>
<dbReference type="AlphaFoldDB" id="A0A822ZFS8"/>
<evidence type="ECO:0000313" key="2">
    <source>
        <dbReference type="EMBL" id="DAD41886.1"/>
    </source>
</evidence>
<organism evidence="2 3">
    <name type="scientific">Nelumbo nucifera</name>
    <name type="common">Sacred lotus</name>
    <dbReference type="NCBI Taxonomy" id="4432"/>
    <lineage>
        <taxon>Eukaryota</taxon>
        <taxon>Viridiplantae</taxon>
        <taxon>Streptophyta</taxon>
        <taxon>Embryophyta</taxon>
        <taxon>Tracheophyta</taxon>
        <taxon>Spermatophyta</taxon>
        <taxon>Magnoliopsida</taxon>
        <taxon>Proteales</taxon>
        <taxon>Nelumbonaceae</taxon>
        <taxon>Nelumbo</taxon>
    </lineage>
</organism>
<evidence type="ECO:0000256" key="1">
    <source>
        <dbReference type="SAM" id="Phobius"/>
    </source>
</evidence>
<keyword evidence="1" id="KW-0812">Transmembrane</keyword>
<reference evidence="2 3" key="1">
    <citation type="journal article" date="2020" name="Mol. Biol. Evol.">
        <title>Distinct Expression and Methylation Patterns for Genes with Different Fates following a Single Whole-Genome Duplication in Flowering Plants.</title>
        <authorList>
            <person name="Shi T."/>
            <person name="Rahmani R.S."/>
            <person name="Gugger P.F."/>
            <person name="Wang M."/>
            <person name="Li H."/>
            <person name="Zhang Y."/>
            <person name="Li Z."/>
            <person name="Wang Q."/>
            <person name="Van de Peer Y."/>
            <person name="Marchal K."/>
            <person name="Chen J."/>
        </authorList>
    </citation>
    <scope>NUCLEOTIDE SEQUENCE [LARGE SCALE GENOMIC DNA]</scope>
    <source>
        <tissue evidence="2">Leaf</tissue>
    </source>
</reference>
<sequence length="100" mass="11190">MLVCHHQVGLGLEGHHKGVLIGWSPIEWALSIALWLLVLLLVLGIWTMGLVASLEDRRCWFFWGASTAKVTVLLVMGSRFQPCYWSALPPQVNRAKKPLA</sequence>
<evidence type="ECO:0000313" key="3">
    <source>
        <dbReference type="Proteomes" id="UP000607653"/>
    </source>
</evidence>